<reference evidence="1 2" key="1">
    <citation type="journal article" date="2018" name="Syst. Appl. Microbiol.">
        <title>A new symbiotic nanoarchaeote (Candidatus Nanoclepta minutus) and its host (Zestosphaera tikiterensis gen. nov., sp. nov.) from a New Zealand hot spring.</title>
        <authorList>
            <person name="St John E."/>
            <person name="Liu Y."/>
            <person name="Podar M."/>
            <person name="Stott M.B."/>
            <person name="Meneghin J."/>
            <person name="Chen Z."/>
            <person name="Lagutin K."/>
            <person name="Mitchell K."/>
            <person name="Reysenbach A.L."/>
        </authorList>
    </citation>
    <scope>NUCLEOTIDE SEQUENCE [LARGE SCALE GENOMIC DNA]</scope>
    <source>
        <strain evidence="1">NZ3</strain>
    </source>
</reference>
<dbReference type="AlphaFoldDB" id="A0A2R7Y626"/>
<dbReference type="EMBL" id="NBVN01000003">
    <property type="protein sequence ID" value="PUA32829.1"/>
    <property type="molecule type" value="Genomic_DNA"/>
</dbReference>
<accession>A0A2R7Y626</accession>
<gene>
    <name evidence="1" type="ORF">B7O98_05175</name>
</gene>
<organism evidence="1 2">
    <name type="scientific">Zestosphaera tikiterensis</name>
    <dbReference type="NCBI Taxonomy" id="1973259"/>
    <lineage>
        <taxon>Archaea</taxon>
        <taxon>Thermoproteota</taxon>
        <taxon>Thermoprotei</taxon>
        <taxon>Desulfurococcales</taxon>
        <taxon>Desulfurococcaceae</taxon>
        <taxon>Zestosphaera</taxon>
    </lineage>
</organism>
<dbReference type="Proteomes" id="UP000244093">
    <property type="component" value="Unassembled WGS sequence"/>
</dbReference>
<name>A0A2R7Y626_9CREN</name>
<proteinExistence type="predicted"/>
<protein>
    <submittedName>
        <fullName evidence="1">Uncharacterized protein</fullName>
    </submittedName>
</protein>
<evidence type="ECO:0000313" key="1">
    <source>
        <dbReference type="EMBL" id="PUA32829.1"/>
    </source>
</evidence>
<comment type="caution">
    <text evidence="1">The sequence shown here is derived from an EMBL/GenBank/DDBJ whole genome shotgun (WGS) entry which is preliminary data.</text>
</comment>
<evidence type="ECO:0000313" key="2">
    <source>
        <dbReference type="Proteomes" id="UP000244093"/>
    </source>
</evidence>
<sequence length="118" mass="13089">MCPEALARISSSELASYIRGYAARVAPGSLNLLDFLIKARFGVDAVTMFFKDSSTFFKVLEEVYDVKETALFMLVSVFIKPMLIKLNKLDVLNEAVSLAINDSSKFRKLLSDLGVDLS</sequence>